<feature type="compositionally biased region" description="Basic residues" evidence="1">
    <location>
        <begin position="326"/>
        <end position="346"/>
    </location>
</feature>
<dbReference type="GeneID" id="92382618"/>
<proteinExistence type="predicted"/>
<gene>
    <name evidence="2" type="ORF">TEOVI_000868400</name>
</gene>
<keyword evidence="3" id="KW-1185">Reference proteome</keyword>
<dbReference type="EMBL" id="CZPT02000709">
    <property type="protein sequence ID" value="SCU67248.1"/>
    <property type="molecule type" value="Genomic_DNA"/>
</dbReference>
<evidence type="ECO:0000313" key="3">
    <source>
        <dbReference type="Proteomes" id="UP000195570"/>
    </source>
</evidence>
<dbReference type="AlphaFoldDB" id="A0A1G4I640"/>
<organism evidence="2 3">
    <name type="scientific">Trypanosoma equiperdum</name>
    <dbReference type="NCBI Taxonomy" id="5694"/>
    <lineage>
        <taxon>Eukaryota</taxon>
        <taxon>Discoba</taxon>
        <taxon>Euglenozoa</taxon>
        <taxon>Kinetoplastea</taxon>
        <taxon>Metakinetoplastina</taxon>
        <taxon>Trypanosomatida</taxon>
        <taxon>Trypanosomatidae</taxon>
        <taxon>Trypanosoma</taxon>
    </lineage>
</organism>
<comment type="caution">
    <text evidence="2">The sequence shown here is derived from an EMBL/GenBank/DDBJ whole genome shotgun (WGS) entry which is preliminary data.</text>
</comment>
<dbReference type="Proteomes" id="UP000195570">
    <property type="component" value="Unassembled WGS sequence"/>
</dbReference>
<protein>
    <submittedName>
        <fullName evidence="2">Uncharacterized protein</fullName>
    </submittedName>
</protein>
<reference evidence="2" key="1">
    <citation type="submission" date="2016-09" db="EMBL/GenBank/DDBJ databases">
        <authorList>
            <person name="Hebert L."/>
            <person name="Moumen B."/>
        </authorList>
    </citation>
    <scope>NUCLEOTIDE SEQUENCE [LARGE SCALE GENOMIC DNA]</scope>
    <source>
        <strain evidence="2">OVI</strain>
    </source>
</reference>
<evidence type="ECO:0000313" key="2">
    <source>
        <dbReference type="EMBL" id="SCU67248.1"/>
    </source>
</evidence>
<sequence length="346" mass="38689">MIEKWKDNPLFRLLAFLDVVGLQRFSHANDLKSDGTFINPDRTVGAGTVMHNILRSGLHALRANITRLFADEKEREQLLLLVGDPNETPTVFGEGVLKPPSLQEFDEVVDSALPVWARLRLQEAVALNTDGNEKVSSGSVKISEQFLIDAIDGWMNGRSHKENDALVVACGVKPEVLEAARGRAAELPNAVEDFIIDVVFPPSYGNEAKESDMVDWLIASYEQCCEAVNAEEEEDTERDQENENNEEVLLTSENVATFMLENPSVIPKAIVRELRRKLYDPEITEFELRNHYLASELVAFAKGELGLKKGLNRTNCVKAILEHHSTSKKKTSPKKTGPQKRGRAKR</sequence>
<dbReference type="RefSeq" id="XP_067078590.1">
    <property type="nucleotide sequence ID" value="XM_067222489.1"/>
</dbReference>
<accession>A0A1G4I640</accession>
<name>A0A1G4I640_TRYEQ</name>
<feature type="region of interest" description="Disordered" evidence="1">
    <location>
        <begin position="321"/>
        <end position="346"/>
    </location>
</feature>
<evidence type="ECO:0000256" key="1">
    <source>
        <dbReference type="SAM" id="MobiDB-lite"/>
    </source>
</evidence>
<dbReference type="VEuPathDB" id="TriTrypDB:TEOVI_000868400"/>